<reference evidence="1" key="2">
    <citation type="submission" date="2021-04" db="EMBL/GenBank/DDBJ databases">
        <authorList>
            <person name="Gilroy R."/>
        </authorList>
    </citation>
    <scope>NUCLEOTIDE SEQUENCE</scope>
    <source>
        <strain evidence="1">CHK32-1732</strain>
    </source>
</reference>
<proteinExistence type="predicted"/>
<dbReference type="Proteomes" id="UP000824190">
    <property type="component" value="Unassembled WGS sequence"/>
</dbReference>
<name>A0A9D1ULY5_9CORY</name>
<gene>
    <name evidence="1" type="ORF">H9870_14290</name>
</gene>
<dbReference type="InterPro" id="IPR003200">
    <property type="entry name" value="Nict_dMeBzImd_PRibTrfase"/>
</dbReference>
<dbReference type="InterPro" id="IPR036087">
    <property type="entry name" value="Nict_dMeBzImd_PRibTrfase_sf"/>
</dbReference>
<comment type="caution">
    <text evidence="1">The sequence shown here is derived from an EMBL/GenBank/DDBJ whole genome shotgun (WGS) entry which is preliminary data.</text>
</comment>
<keyword evidence="1" id="KW-0808">Transferase</keyword>
<dbReference type="PANTHER" id="PTHR43463">
    <property type="entry name" value="NICOTINATE-NUCLEOTIDE--DIMETHYLBENZIMIDAZOLE PHOSPHORIBOSYLTRANSFERASE"/>
    <property type="match status" value="1"/>
</dbReference>
<sequence>MTVLSRLRDWVTSTGCASALVPDETGNAARPTLLAVTRDGSAAADDLATGGAALNDMAAIAGADVELTAPETDELTSESVLSLIGQGENLADAHADAATPLLLVSLPDAELAAAAATDAVIGTRCNVEPVNLLRSDAPDWQQRVIAVRDLMFTTRRHRRGPATASSSREILRMIGTPELAVVAGLLSRSAERRTPVILDGPATLAAALLAESLRPGSTSWWLAPHTPDEPSAPPALRRLSLSPVHDDDLGLPDSGSGAGLAVLPMVRTAAVVADRDGH</sequence>
<dbReference type="SUPFAM" id="SSF52733">
    <property type="entry name" value="Nicotinate mononucleotide:5,6-dimethylbenzimidazole phosphoribosyltransferase (CobT)"/>
    <property type="match status" value="1"/>
</dbReference>
<dbReference type="Gene3D" id="3.40.50.10210">
    <property type="match status" value="1"/>
</dbReference>
<dbReference type="Pfam" id="PF02277">
    <property type="entry name" value="DBI_PRT"/>
    <property type="match status" value="1"/>
</dbReference>
<evidence type="ECO:0000313" key="1">
    <source>
        <dbReference type="EMBL" id="HIW92819.1"/>
    </source>
</evidence>
<evidence type="ECO:0000313" key="2">
    <source>
        <dbReference type="Proteomes" id="UP000824190"/>
    </source>
</evidence>
<protein>
    <submittedName>
        <fullName evidence="1">Nicotinate-nucleotide--dimethylbenzimidazole phosphoribosyltransferase</fullName>
    </submittedName>
</protein>
<dbReference type="GO" id="GO:0008939">
    <property type="term" value="F:nicotinate-nucleotide-dimethylbenzimidazole phosphoribosyltransferase activity"/>
    <property type="evidence" value="ECO:0007669"/>
    <property type="project" value="InterPro"/>
</dbReference>
<dbReference type="EMBL" id="DXGC01000124">
    <property type="protein sequence ID" value="HIW92819.1"/>
    <property type="molecule type" value="Genomic_DNA"/>
</dbReference>
<reference evidence="1" key="1">
    <citation type="journal article" date="2021" name="PeerJ">
        <title>Extensive microbial diversity within the chicken gut microbiome revealed by metagenomics and culture.</title>
        <authorList>
            <person name="Gilroy R."/>
            <person name="Ravi A."/>
            <person name="Getino M."/>
            <person name="Pursley I."/>
            <person name="Horton D.L."/>
            <person name="Alikhan N.F."/>
            <person name="Baker D."/>
            <person name="Gharbi K."/>
            <person name="Hall N."/>
            <person name="Watson M."/>
            <person name="Adriaenssens E.M."/>
            <person name="Foster-Nyarko E."/>
            <person name="Jarju S."/>
            <person name="Secka A."/>
            <person name="Antonio M."/>
            <person name="Oren A."/>
            <person name="Chaudhuri R.R."/>
            <person name="La Ragione R."/>
            <person name="Hildebrand F."/>
            <person name="Pallen M.J."/>
        </authorList>
    </citation>
    <scope>NUCLEOTIDE SEQUENCE</scope>
    <source>
        <strain evidence="1">CHK32-1732</strain>
    </source>
</reference>
<accession>A0A9D1ULY5</accession>
<organism evidence="1 2">
    <name type="scientific">Candidatus Corynebacterium avicola</name>
    <dbReference type="NCBI Taxonomy" id="2838527"/>
    <lineage>
        <taxon>Bacteria</taxon>
        <taxon>Bacillati</taxon>
        <taxon>Actinomycetota</taxon>
        <taxon>Actinomycetes</taxon>
        <taxon>Mycobacteriales</taxon>
        <taxon>Corynebacteriaceae</taxon>
        <taxon>Corynebacterium</taxon>
    </lineage>
</organism>
<dbReference type="PANTHER" id="PTHR43463:SF1">
    <property type="entry name" value="NICOTINATE-NUCLEOTIDE--DIMETHYLBENZIMIDAZOLE PHOSPHORIBOSYLTRANSFERASE"/>
    <property type="match status" value="1"/>
</dbReference>
<keyword evidence="1" id="KW-0328">Glycosyltransferase</keyword>
<dbReference type="AlphaFoldDB" id="A0A9D1ULY5"/>